<evidence type="ECO:0000313" key="2">
    <source>
        <dbReference type="EMBL" id="PVD21871.1"/>
    </source>
</evidence>
<keyword evidence="3" id="KW-1185">Reference proteome</keyword>
<dbReference type="Proteomes" id="UP000245119">
    <property type="component" value="Linkage Group LG11"/>
</dbReference>
<sequence>MECVRACVFECVRSCEAATNTTGLGQILSVQVTSSRIRSFLIPGIRTTHRHRSRAKSAPPFPIGHAPRDARRETDGMLGERERRVDRRERDGVL</sequence>
<accession>A0A2T7NL39</accession>
<dbReference type="AlphaFoldDB" id="A0A2T7NL39"/>
<protein>
    <submittedName>
        <fullName evidence="2">Uncharacterized protein</fullName>
    </submittedName>
</protein>
<reference evidence="2 3" key="1">
    <citation type="submission" date="2018-04" db="EMBL/GenBank/DDBJ databases">
        <title>The genome of golden apple snail Pomacea canaliculata provides insight into stress tolerance and invasive adaptation.</title>
        <authorList>
            <person name="Liu C."/>
            <person name="Liu B."/>
            <person name="Ren Y."/>
            <person name="Zhang Y."/>
            <person name="Wang H."/>
            <person name="Li S."/>
            <person name="Jiang F."/>
            <person name="Yin L."/>
            <person name="Zhang G."/>
            <person name="Qian W."/>
            <person name="Fan W."/>
        </authorList>
    </citation>
    <scope>NUCLEOTIDE SEQUENCE [LARGE SCALE GENOMIC DNA]</scope>
    <source>
        <strain evidence="2">SZHN2017</strain>
        <tissue evidence="2">Muscle</tissue>
    </source>
</reference>
<feature type="region of interest" description="Disordered" evidence="1">
    <location>
        <begin position="46"/>
        <end position="94"/>
    </location>
</feature>
<feature type="compositionally biased region" description="Basic and acidic residues" evidence="1">
    <location>
        <begin position="66"/>
        <end position="94"/>
    </location>
</feature>
<evidence type="ECO:0000313" key="3">
    <source>
        <dbReference type="Proteomes" id="UP000245119"/>
    </source>
</evidence>
<dbReference type="EMBL" id="PZQS01000011">
    <property type="protein sequence ID" value="PVD21871.1"/>
    <property type="molecule type" value="Genomic_DNA"/>
</dbReference>
<comment type="caution">
    <text evidence="2">The sequence shown here is derived from an EMBL/GenBank/DDBJ whole genome shotgun (WGS) entry which is preliminary data.</text>
</comment>
<gene>
    <name evidence="2" type="ORF">C0Q70_17673</name>
</gene>
<organism evidence="2 3">
    <name type="scientific">Pomacea canaliculata</name>
    <name type="common">Golden apple snail</name>
    <dbReference type="NCBI Taxonomy" id="400727"/>
    <lineage>
        <taxon>Eukaryota</taxon>
        <taxon>Metazoa</taxon>
        <taxon>Spiralia</taxon>
        <taxon>Lophotrochozoa</taxon>
        <taxon>Mollusca</taxon>
        <taxon>Gastropoda</taxon>
        <taxon>Caenogastropoda</taxon>
        <taxon>Architaenioglossa</taxon>
        <taxon>Ampullarioidea</taxon>
        <taxon>Ampullariidae</taxon>
        <taxon>Pomacea</taxon>
    </lineage>
</organism>
<evidence type="ECO:0000256" key="1">
    <source>
        <dbReference type="SAM" id="MobiDB-lite"/>
    </source>
</evidence>
<proteinExistence type="predicted"/>
<name>A0A2T7NL39_POMCA</name>